<comment type="caution">
    <text evidence="3">The sequence shown here is derived from an EMBL/GenBank/DDBJ whole genome shotgun (WGS) entry which is preliminary data.</text>
</comment>
<proteinExistence type="predicted"/>
<dbReference type="AlphaFoldDB" id="A0A1J8QAN8"/>
<name>A0A1J8QAN8_9AGAM</name>
<dbReference type="PANTHER" id="PTHR22904:SF523">
    <property type="entry name" value="STRESS-INDUCED-PHOSPHOPROTEIN 1"/>
    <property type="match status" value="1"/>
</dbReference>
<dbReference type="PANTHER" id="PTHR22904">
    <property type="entry name" value="TPR REPEAT CONTAINING PROTEIN"/>
    <property type="match status" value="1"/>
</dbReference>
<dbReference type="GO" id="GO:0051879">
    <property type="term" value="F:Hsp90 protein binding"/>
    <property type="evidence" value="ECO:0007669"/>
    <property type="project" value="TreeGrafter"/>
</dbReference>
<evidence type="ECO:0000256" key="2">
    <source>
        <dbReference type="ARBA" id="ARBA00022803"/>
    </source>
</evidence>
<gene>
    <name evidence="3" type="ORF">AZE42_08902</name>
</gene>
<dbReference type="SUPFAM" id="SSF48452">
    <property type="entry name" value="TPR-like"/>
    <property type="match status" value="1"/>
</dbReference>
<feature type="non-terminal residue" evidence="3">
    <location>
        <position position="140"/>
    </location>
</feature>
<accession>A0A1J8QAN8</accession>
<dbReference type="Proteomes" id="UP000183567">
    <property type="component" value="Unassembled WGS sequence"/>
</dbReference>
<evidence type="ECO:0000256" key="1">
    <source>
        <dbReference type="ARBA" id="ARBA00022737"/>
    </source>
</evidence>
<keyword evidence="2" id="KW-0802">TPR repeat</keyword>
<evidence type="ECO:0000313" key="3">
    <source>
        <dbReference type="EMBL" id="OJA08828.1"/>
    </source>
</evidence>
<dbReference type="Gene3D" id="1.25.40.10">
    <property type="entry name" value="Tetratricopeptide repeat domain"/>
    <property type="match status" value="1"/>
</dbReference>
<dbReference type="EMBL" id="LVVM01006182">
    <property type="protein sequence ID" value="OJA08828.1"/>
    <property type="molecule type" value="Genomic_DNA"/>
</dbReference>
<organism evidence="3 4">
    <name type="scientific">Rhizopogon vesiculosus</name>
    <dbReference type="NCBI Taxonomy" id="180088"/>
    <lineage>
        <taxon>Eukaryota</taxon>
        <taxon>Fungi</taxon>
        <taxon>Dikarya</taxon>
        <taxon>Basidiomycota</taxon>
        <taxon>Agaricomycotina</taxon>
        <taxon>Agaricomycetes</taxon>
        <taxon>Agaricomycetidae</taxon>
        <taxon>Boletales</taxon>
        <taxon>Suillineae</taxon>
        <taxon>Rhizopogonaceae</taxon>
        <taxon>Rhizopogon</taxon>
    </lineage>
</organism>
<dbReference type="OrthoDB" id="2690484at2759"/>
<dbReference type="InterPro" id="IPR011990">
    <property type="entry name" value="TPR-like_helical_dom_sf"/>
</dbReference>
<sequence length="140" mass="15258">MDMSDEATKANCLVWSTGKFSKECNALYVASGVTDLAVSGDTALAAREYDRAIELYSAAINLDSATDTIFANRCKAKLAKMLWEEALVDAQKVTELNPSSVFGYKLKHAALHGGQRYDEAIEAFEIMVSKLDDAPGTRIQ</sequence>
<reference evidence="3 4" key="1">
    <citation type="submission" date="2016-03" db="EMBL/GenBank/DDBJ databases">
        <title>Comparative genomics of the ectomycorrhizal sister species Rhizopogon vinicolor and Rhizopogon vesiculosus (Basidiomycota: Boletales) reveals a divergence of the mating type B locus.</title>
        <authorList>
            <person name="Mujic A.B."/>
            <person name="Kuo A."/>
            <person name="Tritt A."/>
            <person name="Lipzen A."/>
            <person name="Chen C."/>
            <person name="Johnson J."/>
            <person name="Sharma A."/>
            <person name="Barry K."/>
            <person name="Grigoriev I.V."/>
            <person name="Spatafora J.W."/>
        </authorList>
    </citation>
    <scope>NUCLEOTIDE SEQUENCE [LARGE SCALE GENOMIC DNA]</scope>
    <source>
        <strain evidence="3 4">AM-OR11-056</strain>
    </source>
</reference>
<evidence type="ECO:0000313" key="4">
    <source>
        <dbReference type="Proteomes" id="UP000183567"/>
    </source>
</evidence>
<protein>
    <submittedName>
        <fullName evidence="3">Uncharacterized protein</fullName>
    </submittedName>
</protein>
<keyword evidence="1" id="KW-0677">Repeat</keyword>
<keyword evidence="4" id="KW-1185">Reference proteome</keyword>
<dbReference type="STRING" id="180088.A0A1J8QAN8"/>